<evidence type="ECO:0000313" key="3">
    <source>
        <dbReference type="Proteomes" id="UP001595751"/>
    </source>
</evidence>
<sequence length="64" mass="7028">MNRSRKIHLAYVAFNVIAMAIIAGIAWESPARDLADFHLAIGIFIGASIYPMDQAINGPSRQDK</sequence>
<dbReference type="EMBL" id="JBHRZN010000002">
    <property type="protein sequence ID" value="MFC3849755.1"/>
    <property type="molecule type" value="Genomic_DNA"/>
</dbReference>
<dbReference type="Proteomes" id="UP001595751">
    <property type="component" value="Unassembled WGS sequence"/>
</dbReference>
<keyword evidence="1" id="KW-0472">Membrane</keyword>
<dbReference type="RefSeq" id="WP_290288767.1">
    <property type="nucleotide sequence ID" value="NZ_CP047211.1"/>
</dbReference>
<gene>
    <name evidence="2" type="ORF">ACFORJ_06205</name>
</gene>
<protein>
    <recommendedName>
        <fullName evidence="4">Secreted protein</fullName>
    </recommendedName>
</protein>
<organism evidence="2 3">
    <name type="scientific">Corynebacterium hansenii</name>
    <dbReference type="NCBI Taxonomy" id="394964"/>
    <lineage>
        <taxon>Bacteria</taxon>
        <taxon>Bacillati</taxon>
        <taxon>Actinomycetota</taxon>
        <taxon>Actinomycetes</taxon>
        <taxon>Mycobacteriales</taxon>
        <taxon>Corynebacteriaceae</taxon>
        <taxon>Corynebacterium</taxon>
    </lineage>
</organism>
<evidence type="ECO:0000313" key="2">
    <source>
        <dbReference type="EMBL" id="MFC3849755.1"/>
    </source>
</evidence>
<evidence type="ECO:0008006" key="4">
    <source>
        <dbReference type="Google" id="ProtNLM"/>
    </source>
</evidence>
<keyword evidence="1" id="KW-0812">Transmembrane</keyword>
<feature type="transmembrane region" description="Helical" evidence="1">
    <location>
        <begin position="39"/>
        <end position="56"/>
    </location>
</feature>
<keyword evidence="3" id="KW-1185">Reference proteome</keyword>
<comment type="caution">
    <text evidence="2">The sequence shown here is derived from an EMBL/GenBank/DDBJ whole genome shotgun (WGS) entry which is preliminary data.</text>
</comment>
<feature type="transmembrane region" description="Helical" evidence="1">
    <location>
        <begin position="7"/>
        <end position="27"/>
    </location>
</feature>
<accession>A0ABV7ZNM7</accession>
<name>A0ABV7ZNM7_9CORY</name>
<keyword evidence="1" id="KW-1133">Transmembrane helix</keyword>
<evidence type="ECO:0000256" key="1">
    <source>
        <dbReference type="SAM" id="Phobius"/>
    </source>
</evidence>
<reference evidence="3" key="1">
    <citation type="journal article" date="2019" name="Int. J. Syst. Evol. Microbiol.">
        <title>The Global Catalogue of Microorganisms (GCM) 10K type strain sequencing project: providing services to taxonomists for standard genome sequencing and annotation.</title>
        <authorList>
            <consortium name="The Broad Institute Genomics Platform"/>
            <consortium name="The Broad Institute Genome Sequencing Center for Infectious Disease"/>
            <person name="Wu L."/>
            <person name="Ma J."/>
        </authorList>
    </citation>
    <scope>NUCLEOTIDE SEQUENCE [LARGE SCALE GENOMIC DNA]</scope>
    <source>
        <strain evidence="3">CCUG 53252</strain>
    </source>
</reference>
<proteinExistence type="predicted"/>